<dbReference type="AlphaFoldDB" id="A0A1Y1ILR7"/>
<organism evidence="2 3">
    <name type="scientific">Klebsormidium nitens</name>
    <name type="common">Green alga</name>
    <name type="synonym">Ulothrix nitens</name>
    <dbReference type="NCBI Taxonomy" id="105231"/>
    <lineage>
        <taxon>Eukaryota</taxon>
        <taxon>Viridiplantae</taxon>
        <taxon>Streptophyta</taxon>
        <taxon>Klebsormidiophyceae</taxon>
        <taxon>Klebsormidiales</taxon>
        <taxon>Klebsormidiaceae</taxon>
        <taxon>Klebsormidium</taxon>
    </lineage>
</organism>
<protein>
    <submittedName>
        <fullName evidence="2">Uncharacterized protein</fullName>
    </submittedName>
</protein>
<dbReference type="STRING" id="105231.A0A1Y1ILR7"/>
<keyword evidence="3" id="KW-1185">Reference proteome</keyword>
<dbReference type="OrthoDB" id="2157682at2759"/>
<dbReference type="EMBL" id="DF237761">
    <property type="protein sequence ID" value="GAQ91583.1"/>
    <property type="molecule type" value="Genomic_DNA"/>
</dbReference>
<accession>A0A1Y1ILR7</accession>
<name>A0A1Y1ILR7_KLENI</name>
<reference evidence="2 3" key="1">
    <citation type="journal article" date="2014" name="Nat. Commun.">
        <title>Klebsormidium flaccidum genome reveals primary factors for plant terrestrial adaptation.</title>
        <authorList>
            <person name="Hori K."/>
            <person name="Maruyama F."/>
            <person name="Fujisawa T."/>
            <person name="Togashi T."/>
            <person name="Yamamoto N."/>
            <person name="Seo M."/>
            <person name="Sato S."/>
            <person name="Yamada T."/>
            <person name="Mori H."/>
            <person name="Tajima N."/>
            <person name="Moriyama T."/>
            <person name="Ikeuchi M."/>
            <person name="Watanabe M."/>
            <person name="Wada H."/>
            <person name="Kobayashi K."/>
            <person name="Saito M."/>
            <person name="Masuda T."/>
            <person name="Sasaki-Sekimoto Y."/>
            <person name="Mashiguchi K."/>
            <person name="Awai K."/>
            <person name="Shimojima M."/>
            <person name="Masuda S."/>
            <person name="Iwai M."/>
            <person name="Nobusawa T."/>
            <person name="Narise T."/>
            <person name="Kondo S."/>
            <person name="Saito H."/>
            <person name="Sato R."/>
            <person name="Murakawa M."/>
            <person name="Ihara Y."/>
            <person name="Oshima-Yamada Y."/>
            <person name="Ohtaka K."/>
            <person name="Satoh M."/>
            <person name="Sonobe K."/>
            <person name="Ishii M."/>
            <person name="Ohtani R."/>
            <person name="Kanamori-Sato M."/>
            <person name="Honoki R."/>
            <person name="Miyazaki D."/>
            <person name="Mochizuki H."/>
            <person name="Umetsu J."/>
            <person name="Higashi K."/>
            <person name="Shibata D."/>
            <person name="Kamiya Y."/>
            <person name="Sato N."/>
            <person name="Nakamura Y."/>
            <person name="Tabata S."/>
            <person name="Ida S."/>
            <person name="Kurokawa K."/>
            <person name="Ohta H."/>
        </authorList>
    </citation>
    <scope>NUCLEOTIDE SEQUENCE [LARGE SCALE GENOMIC DNA]</scope>
    <source>
        <strain evidence="2 3">NIES-2285</strain>
    </source>
</reference>
<gene>
    <name evidence="2" type="ORF">KFL_008120020</name>
</gene>
<feature type="region of interest" description="Disordered" evidence="1">
    <location>
        <begin position="52"/>
        <end position="92"/>
    </location>
</feature>
<evidence type="ECO:0000313" key="2">
    <source>
        <dbReference type="EMBL" id="GAQ91583.1"/>
    </source>
</evidence>
<dbReference type="Proteomes" id="UP000054558">
    <property type="component" value="Unassembled WGS sequence"/>
</dbReference>
<evidence type="ECO:0000256" key="1">
    <source>
        <dbReference type="SAM" id="MobiDB-lite"/>
    </source>
</evidence>
<proteinExistence type="predicted"/>
<sequence>MAAAGRVVRVPVGLSASASQTFHWDFKNDIPVTVAAPQYLKLTQSRIWRTQESTPGSALADRHTRAAAAAAAPDPHSSSDLEPEVANPTQEAPQQADILVNIEPDQAATLFRSSDGLSDSSGSHRAVEGGVWSWSPESGTGYAAPSITAVLPPGMYTFKRSASQGALLIRAPPESGKTSMLQLLADHVGQGLSPDFDRVYYVSLGNVGKTVDGRRITFDEVWRAGNKEVDFGELWEAYNETEAVGRRTLLLVDDGEAAFDQPLPLFSYIKSAQSGKREMCTKVILVSSWGSNQVLIGGRSVETPGSWSDANTISLWPNPTSELPSLQYTTHEADELWDGWLRANSRQGYNTTNIQKWIMRTTERQPGTLSRVLERISLMGLWTGRKTEPEWRAAVTGFLLSPEFFNTLDSLGSLESMRKTLLQRNYSPNREAARSLARKLVEDINLQVSREQLTNDEEDAANELVRMGQLIGTTTSYSLPSKLHYQYLARTIYSGRLGAAGDVPD</sequence>
<evidence type="ECO:0000313" key="3">
    <source>
        <dbReference type="Proteomes" id="UP000054558"/>
    </source>
</evidence>
<feature type="compositionally biased region" description="Low complexity" evidence="1">
    <location>
        <begin position="66"/>
        <end position="80"/>
    </location>
</feature>